<reference evidence="1 2" key="2">
    <citation type="journal article" date="2019" name="G3 (Bethesda)">
        <title>Hybrid Assembly of the Genome of the Entomopathogenic Nematode Steinernema carpocapsae Identifies the X-Chromosome.</title>
        <authorList>
            <person name="Serra L."/>
            <person name="Macchietto M."/>
            <person name="Macias-Munoz A."/>
            <person name="McGill C.J."/>
            <person name="Rodriguez I.M."/>
            <person name="Rodriguez B."/>
            <person name="Murad R."/>
            <person name="Mortazavi A."/>
        </authorList>
    </citation>
    <scope>NUCLEOTIDE SEQUENCE [LARGE SCALE GENOMIC DNA]</scope>
    <source>
        <strain evidence="1 2">ALL</strain>
    </source>
</reference>
<evidence type="ECO:0000313" key="1">
    <source>
        <dbReference type="EMBL" id="TMS38783.1"/>
    </source>
</evidence>
<keyword evidence="2" id="KW-1185">Reference proteome</keyword>
<dbReference type="Proteomes" id="UP000298663">
    <property type="component" value="Chromosome X"/>
</dbReference>
<sequence length="100" mass="10723">MRFPGQGPAACILSVFCKLGSAGCPRRSRAEESSAHSPIPTPPANRRVLLLPFIESHRLRSSRLFCVGAFFGTGSTILHSETSVSDRCLAIGNMCGVYGR</sequence>
<gene>
    <name evidence="1" type="ORF">L596_005428</name>
</gene>
<dbReference type="EMBL" id="AZBU02000001">
    <property type="protein sequence ID" value="TMS38783.1"/>
    <property type="molecule type" value="Genomic_DNA"/>
</dbReference>
<evidence type="ECO:0000313" key="2">
    <source>
        <dbReference type="Proteomes" id="UP000298663"/>
    </source>
</evidence>
<comment type="caution">
    <text evidence="1">The sequence shown here is derived from an EMBL/GenBank/DDBJ whole genome shotgun (WGS) entry which is preliminary data.</text>
</comment>
<proteinExistence type="predicted"/>
<organism evidence="1 2">
    <name type="scientific">Steinernema carpocapsae</name>
    <name type="common">Entomopathogenic nematode</name>
    <dbReference type="NCBI Taxonomy" id="34508"/>
    <lineage>
        <taxon>Eukaryota</taxon>
        <taxon>Metazoa</taxon>
        <taxon>Ecdysozoa</taxon>
        <taxon>Nematoda</taxon>
        <taxon>Chromadorea</taxon>
        <taxon>Rhabditida</taxon>
        <taxon>Tylenchina</taxon>
        <taxon>Panagrolaimomorpha</taxon>
        <taxon>Strongyloidoidea</taxon>
        <taxon>Steinernematidae</taxon>
        <taxon>Steinernema</taxon>
    </lineage>
</organism>
<dbReference type="EMBL" id="CM016762">
    <property type="protein sequence ID" value="TMS38783.1"/>
    <property type="molecule type" value="Genomic_DNA"/>
</dbReference>
<name>A0A4V6I8P1_STECR</name>
<reference evidence="1 2" key="1">
    <citation type="journal article" date="2015" name="Genome Biol.">
        <title>Comparative genomics of Steinernema reveals deeply conserved gene regulatory networks.</title>
        <authorList>
            <person name="Dillman A.R."/>
            <person name="Macchietto M."/>
            <person name="Porter C.F."/>
            <person name="Rogers A."/>
            <person name="Williams B."/>
            <person name="Antoshechkin I."/>
            <person name="Lee M.M."/>
            <person name="Goodwin Z."/>
            <person name="Lu X."/>
            <person name="Lewis E.E."/>
            <person name="Goodrich-Blair H."/>
            <person name="Stock S.P."/>
            <person name="Adams B.J."/>
            <person name="Sternberg P.W."/>
            <person name="Mortazavi A."/>
        </authorList>
    </citation>
    <scope>NUCLEOTIDE SEQUENCE [LARGE SCALE GENOMIC DNA]</scope>
    <source>
        <strain evidence="1 2">ALL</strain>
    </source>
</reference>
<accession>A0A4V6I8P1</accession>
<protein>
    <submittedName>
        <fullName evidence="1">Uncharacterized protein</fullName>
    </submittedName>
</protein>
<dbReference type="AlphaFoldDB" id="A0A4V6I8P1"/>